<dbReference type="RefSeq" id="WP_395124837.1">
    <property type="nucleotide sequence ID" value="NZ_JBIMSN010000025.1"/>
</dbReference>
<protein>
    <recommendedName>
        <fullName evidence="5">Peptidase M15A C-terminal domain-containing protein</fullName>
    </recommendedName>
</protein>
<proteinExistence type="predicted"/>
<organism evidence="1 4">
    <name type="scientific">Antrihabitans spumae</name>
    <dbReference type="NCBI Taxonomy" id="3373370"/>
    <lineage>
        <taxon>Bacteria</taxon>
        <taxon>Bacillati</taxon>
        <taxon>Actinomycetota</taxon>
        <taxon>Actinomycetes</taxon>
        <taxon>Mycobacteriales</taxon>
        <taxon>Nocardiaceae</taxon>
        <taxon>Antrihabitans</taxon>
    </lineage>
</organism>
<accession>A0ABW7JZD1</accession>
<name>A0ABW7JZD1_9NOCA</name>
<dbReference type="Proteomes" id="UP001609176">
    <property type="component" value="Unassembled WGS sequence"/>
</dbReference>
<comment type="caution">
    <text evidence="1">The sequence shown here is derived from an EMBL/GenBank/DDBJ whole genome shotgun (WGS) entry which is preliminary data.</text>
</comment>
<evidence type="ECO:0000313" key="1">
    <source>
        <dbReference type="EMBL" id="MFH5228117.1"/>
    </source>
</evidence>
<evidence type="ECO:0000313" key="2">
    <source>
        <dbReference type="EMBL" id="MFH5243136.1"/>
    </source>
</evidence>
<dbReference type="EMBL" id="JBIMSN010000025">
    <property type="protein sequence ID" value="MFH5228117.1"/>
    <property type="molecule type" value="Genomic_DNA"/>
</dbReference>
<evidence type="ECO:0000313" key="3">
    <source>
        <dbReference type="Proteomes" id="UP001609176"/>
    </source>
</evidence>
<gene>
    <name evidence="2" type="ORF">ACHIPV_14815</name>
    <name evidence="1" type="ORF">ACHIRB_05885</name>
</gene>
<dbReference type="EMBL" id="JBIMSP010000021">
    <property type="protein sequence ID" value="MFH5243136.1"/>
    <property type="molecule type" value="Genomic_DNA"/>
</dbReference>
<evidence type="ECO:0008006" key="5">
    <source>
        <dbReference type="Google" id="ProtNLM"/>
    </source>
</evidence>
<keyword evidence="4" id="KW-1185">Reference proteome</keyword>
<sequence>MNPGRWIPTDGEVMPEIKRAATSFLEAGGSWSEGGGVLDSLRTAGVSLEVAATAALLQPDDALASTLRVVYPQYAGIGPESAAVIVLFDQLLQRPTLAQPAETTRQMALDIRLKRDIAAGAAWTVEKINPLTSLGSPVPLTAAASSVLSNPRITLSEPARLDIGTGRINNNVLQIMLGLADRFAYAVQVMHTGHIQTVFPHPRLSNHAVGRAVDIREINGRRVVDDPYNNPTISEFVTEAALLGATEVGGPTDLNGDRPGFFTDDVHSDHVHVGITPGDAPAHLR</sequence>
<dbReference type="Proteomes" id="UP001609219">
    <property type="component" value="Unassembled WGS sequence"/>
</dbReference>
<reference evidence="3 4" key="1">
    <citation type="submission" date="2024-10" db="EMBL/GenBank/DDBJ databases">
        <authorList>
            <person name="Riesco R."/>
        </authorList>
    </citation>
    <scope>NUCLEOTIDE SEQUENCE [LARGE SCALE GENOMIC DNA]</scope>
    <source>
        <strain evidence="2 3">NCIMB 15448</strain>
        <strain evidence="1 4">NCIMB 15450</strain>
    </source>
</reference>
<evidence type="ECO:0000313" key="4">
    <source>
        <dbReference type="Proteomes" id="UP001609219"/>
    </source>
</evidence>